<dbReference type="Pfam" id="PF00724">
    <property type="entry name" value="Oxidored_FMN"/>
    <property type="match status" value="1"/>
</dbReference>
<dbReference type="EMBL" id="KF644455">
    <property type="protein sequence ID" value="AHL17020.1"/>
    <property type="molecule type" value="Genomic_DNA"/>
</dbReference>
<reference evidence="2" key="1">
    <citation type="journal article" date="2014" name="Sci. Rep.">
        <title>Comprehensive genome-wide analysis reveals different classes of enigmatic old yellow enzyme in fungi.</title>
        <authorList>
            <person name="Nizam S."/>
            <person name="Verma S."/>
            <person name="Borah N.N."/>
            <person name="Gazara R.K."/>
            <person name="Verma P.K."/>
        </authorList>
    </citation>
    <scope>NUCLEOTIDE SEQUENCE</scope>
</reference>
<dbReference type="STRING" id="5454.W8NW54"/>
<dbReference type="Proteomes" id="UP000076837">
    <property type="component" value="Unassembled WGS sequence"/>
</dbReference>
<gene>
    <name evidence="3" type="ORF">ST47_g1389</name>
</gene>
<dbReference type="SUPFAM" id="SSF51395">
    <property type="entry name" value="FMN-linked oxidoreductases"/>
    <property type="match status" value="1"/>
</dbReference>
<proteinExistence type="predicted"/>
<dbReference type="PANTHER" id="PTHR22893:SF91">
    <property type="entry name" value="NADPH DEHYDROGENASE 2-RELATED"/>
    <property type="match status" value="1"/>
</dbReference>
<evidence type="ECO:0000313" key="4">
    <source>
        <dbReference type="Proteomes" id="UP000076837"/>
    </source>
</evidence>
<dbReference type="InterPro" id="IPR045247">
    <property type="entry name" value="Oye-like"/>
</dbReference>
<keyword evidence="4" id="KW-1185">Reference proteome</keyword>
<dbReference type="FunFam" id="3.20.20.70:FF:000138">
    <property type="entry name" value="NADPH dehydrogenase 1"/>
    <property type="match status" value="1"/>
</dbReference>
<name>W8NW54_DIDRA</name>
<dbReference type="Gene3D" id="3.20.20.70">
    <property type="entry name" value="Aldolase class I"/>
    <property type="match status" value="1"/>
</dbReference>
<evidence type="ECO:0000313" key="2">
    <source>
        <dbReference type="EMBL" id="AHL17020.1"/>
    </source>
</evidence>
<dbReference type="PANTHER" id="PTHR22893">
    <property type="entry name" value="NADH OXIDOREDUCTASE-RELATED"/>
    <property type="match status" value="1"/>
</dbReference>
<protein>
    <submittedName>
        <fullName evidence="3">FMN binding</fullName>
    </submittedName>
    <submittedName>
        <fullName evidence="2">Old yellow enzyme 2</fullName>
    </submittedName>
</protein>
<sequence>MPESKLFTQIRVGTMNLQHRIAMAPLTRLRADENHIQLPLAVEYYTQRASVPGTLLIAEATLISPAHGGMSHGPGLWNETQIAGWKAITDAVHTRDCSMICQLVAPGRAADAGELEKDGFELLSSSAVPMPGSGFTEKEGQTPTPRAMTESEIQICVQDFAQAAANAMKAGFDGVEIHGANGYLVDQFLQDNCNKRTDSWGGSIENRARFGIEVAKACADKIGGEKVGFRVSPWSPFQGMLMGNPVPTFSYLVEELKKLKLGYLHIIESRVNNNIDCESSESIDFLLDIWGKDMPVLLAGGYTPENVWGAADRKYGKYEAVFIFGRHFLANPDLVWRIKEGKALNGYDRRTFYAQGKTEEEGYTDYPFAEMFKKDTRNFKVGIN</sequence>
<dbReference type="SMR" id="W8NW54"/>
<evidence type="ECO:0000313" key="3">
    <source>
        <dbReference type="EMBL" id="KZM27466.1"/>
    </source>
</evidence>
<organism evidence="2">
    <name type="scientific">Didymella rabiei</name>
    <name type="common">Chickpea ascochyta blight fungus</name>
    <name type="synonym">Mycosphaerella rabiei</name>
    <dbReference type="NCBI Taxonomy" id="5454"/>
    <lineage>
        <taxon>Eukaryota</taxon>
        <taxon>Fungi</taxon>
        <taxon>Dikarya</taxon>
        <taxon>Ascomycota</taxon>
        <taxon>Pezizomycotina</taxon>
        <taxon>Dothideomycetes</taxon>
        <taxon>Pleosporomycetidae</taxon>
        <taxon>Pleosporales</taxon>
        <taxon>Pleosporineae</taxon>
        <taxon>Didymellaceae</taxon>
        <taxon>Ascochyta</taxon>
    </lineage>
</organism>
<dbReference type="InterPro" id="IPR013785">
    <property type="entry name" value="Aldolase_TIM"/>
</dbReference>
<dbReference type="GO" id="GO:0003959">
    <property type="term" value="F:NADPH dehydrogenase activity"/>
    <property type="evidence" value="ECO:0007669"/>
    <property type="project" value="TreeGrafter"/>
</dbReference>
<dbReference type="CDD" id="cd02933">
    <property type="entry name" value="OYE_like_FMN"/>
    <property type="match status" value="1"/>
</dbReference>
<reference evidence="3 4" key="2">
    <citation type="journal article" date="2016" name="Sci. Rep.">
        <title>Draft genome sequencing and secretome analysis of fungal phytopathogen Ascochyta rabiei provides insight into the necrotrophic effector repertoire.</title>
        <authorList>
            <person name="Verma S."/>
            <person name="Gazara R.K."/>
            <person name="Nizam S."/>
            <person name="Parween S."/>
            <person name="Chattopadhyay D."/>
            <person name="Verma P.K."/>
        </authorList>
    </citation>
    <scope>NUCLEOTIDE SEQUENCE [LARGE SCALE GENOMIC DNA]</scope>
    <source>
        <strain evidence="3 4">ArDII</strain>
    </source>
</reference>
<dbReference type="OrthoDB" id="276546at2759"/>
<accession>W8NW54</accession>
<evidence type="ECO:0000259" key="1">
    <source>
        <dbReference type="Pfam" id="PF00724"/>
    </source>
</evidence>
<dbReference type="InterPro" id="IPR001155">
    <property type="entry name" value="OxRdtase_FMN_N"/>
</dbReference>
<feature type="domain" description="NADH:flavin oxidoreductase/NADH oxidase N-terminal" evidence="1">
    <location>
        <begin position="5"/>
        <end position="345"/>
    </location>
</feature>
<dbReference type="GO" id="GO:0010181">
    <property type="term" value="F:FMN binding"/>
    <property type="evidence" value="ECO:0007669"/>
    <property type="project" value="InterPro"/>
</dbReference>
<dbReference type="EMBL" id="JYNV01000064">
    <property type="protein sequence ID" value="KZM27466.1"/>
    <property type="molecule type" value="Genomic_DNA"/>
</dbReference>
<dbReference type="AlphaFoldDB" id="W8NW54"/>